<dbReference type="EMBL" id="JAHMHR010000109">
    <property type="protein sequence ID" value="KAK1656997.1"/>
    <property type="molecule type" value="Genomic_DNA"/>
</dbReference>
<feature type="transmembrane region" description="Helical" evidence="1">
    <location>
        <begin position="241"/>
        <end position="263"/>
    </location>
</feature>
<feature type="transmembrane region" description="Helical" evidence="1">
    <location>
        <begin position="37"/>
        <end position="55"/>
    </location>
</feature>
<keyword evidence="1" id="KW-0812">Transmembrane</keyword>
<keyword evidence="1" id="KW-0472">Membrane</keyword>
<dbReference type="RefSeq" id="XP_060421761.1">
    <property type="nucleotide sequence ID" value="XM_060567544.1"/>
</dbReference>
<evidence type="ECO:0000313" key="2">
    <source>
        <dbReference type="EMBL" id="KAK1656997.1"/>
    </source>
</evidence>
<evidence type="ECO:0000256" key="1">
    <source>
        <dbReference type="SAM" id="Phobius"/>
    </source>
</evidence>
<keyword evidence="1" id="KW-1133">Transmembrane helix</keyword>
<name>A0AAJ0A5R4_9PEZI</name>
<gene>
    <name evidence="2" type="ORF">BDP55DRAFT_43347</name>
</gene>
<keyword evidence="3" id="KW-1185">Reference proteome</keyword>
<evidence type="ECO:0008006" key="4">
    <source>
        <dbReference type="Google" id="ProtNLM"/>
    </source>
</evidence>
<protein>
    <recommendedName>
        <fullName evidence="4">Integral membrane protein</fullName>
    </recommendedName>
</protein>
<feature type="transmembrane region" description="Helical" evidence="1">
    <location>
        <begin position="197"/>
        <end position="221"/>
    </location>
</feature>
<proteinExistence type="predicted"/>
<organism evidence="2 3">
    <name type="scientific">Colletotrichum godetiae</name>
    <dbReference type="NCBI Taxonomy" id="1209918"/>
    <lineage>
        <taxon>Eukaryota</taxon>
        <taxon>Fungi</taxon>
        <taxon>Dikarya</taxon>
        <taxon>Ascomycota</taxon>
        <taxon>Pezizomycotina</taxon>
        <taxon>Sordariomycetes</taxon>
        <taxon>Hypocreomycetidae</taxon>
        <taxon>Glomerellales</taxon>
        <taxon>Glomerellaceae</taxon>
        <taxon>Colletotrichum</taxon>
        <taxon>Colletotrichum acutatum species complex</taxon>
    </lineage>
</organism>
<dbReference type="AlphaFoldDB" id="A0AAJ0A5R4"/>
<dbReference type="GeneID" id="85452070"/>
<comment type="caution">
    <text evidence="2">The sequence shown here is derived from an EMBL/GenBank/DDBJ whole genome shotgun (WGS) entry which is preliminary data.</text>
</comment>
<evidence type="ECO:0000313" key="3">
    <source>
        <dbReference type="Proteomes" id="UP001224890"/>
    </source>
</evidence>
<reference evidence="2" key="1">
    <citation type="submission" date="2021-06" db="EMBL/GenBank/DDBJ databases">
        <title>Comparative genomics, transcriptomics and evolutionary studies reveal genomic signatures of adaptation to plant cell wall in hemibiotrophic fungi.</title>
        <authorList>
            <consortium name="DOE Joint Genome Institute"/>
            <person name="Baroncelli R."/>
            <person name="Diaz J.F."/>
            <person name="Benocci T."/>
            <person name="Peng M."/>
            <person name="Battaglia E."/>
            <person name="Haridas S."/>
            <person name="Andreopoulos W."/>
            <person name="Labutti K."/>
            <person name="Pangilinan J."/>
            <person name="Floch G.L."/>
            <person name="Makela M.R."/>
            <person name="Henrissat B."/>
            <person name="Grigoriev I.V."/>
            <person name="Crouch J.A."/>
            <person name="De Vries R.P."/>
            <person name="Sukno S.A."/>
            <person name="Thon M.R."/>
        </authorList>
    </citation>
    <scope>NUCLEOTIDE SEQUENCE</scope>
    <source>
        <strain evidence="2">CBS 193.32</strain>
    </source>
</reference>
<accession>A0AAJ0A5R4</accession>
<sequence length="264" mass="27921">MRYVCLRPLSNLSFGLRSRNNHVSPPPYSVMISKVTIALHVILTLVILALTVRILQDEQNEESGIVQILLRKEARRFVQVPDVVGSIATAVKSAASSVVTAAVASGESLVAASLPSRVSVGTKYACVDSECSAVPGSAFHLVQYLVSFLPSPEEAETLQELVDKCPNLETFLSAGLGCALASTILLLSGLKFRLLRFVSLGLGTVSVILFAVAAGFAVSLYKTAEAVADLLGVEASRGDLFEASLADFLASLIMTALVLVEIIL</sequence>
<dbReference type="Proteomes" id="UP001224890">
    <property type="component" value="Unassembled WGS sequence"/>
</dbReference>